<dbReference type="Pfam" id="PF08423">
    <property type="entry name" value="Rad51"/>
    <property type="match status" value="1"/>
</dbReference>
<dbReference type="GO" id="GO:0008821">
    <property type="term" value="F:crossover junction DNA endonuclease activity"/>
    <property type="evidence" value="ECO:0007669"/>
    <property type="project" value="TreeGrafter"/>
</dbReference>
<dbReference type="GO" id="GO:0007131">
    <property type="term" value="P:reciprocal meiotic recombination"/>
    <property type="evidence" value="ECO:0007669"/>
    <property type="project" value="TreeGrafter"/>
</dbReference>
<reference evidence="9" key="2">
    <citation type="submission" date="2018-05" db="EMBL/GenBank/DDBJ databases">
        <title>OpunRS2 (Oryza punctata Reference Sequence Version 2).</title>
        <authorList>
            <person name="Zhang J."/>
            <person name="Kudrna D."/>
            <person name="Lee S."/>
            <person name="Talag J."/>
            <person name="Welchert J."/>
            <person name="Wing R.A."/>
        </authorList>
    </citation>
    <scope>NUCLEOTIDE SEQUENCE [LARGE SCALE GENOMIC DNA]</scope>
</reference>
<dbReference type="GO" id="GO:0033063">
    <property type="term" value="C:Rad51B-Rad51C-Rad51D-XRCC2 complex"/>
    <property type="evidence" value="ECO:0007669"/>
    <property type="project" value="TreeGrafter"/>
</dbReference>
<comment type="subcellular location">
    <subcellularLocation>
        <location evidence="1">Nucleus</location>
    </subcellularLocation>
</comment>
<dbReference type="Gene3D" id="3.40.50.300">
    <property type="entry name" value="P-loop containing nucleotide triphosphate hydrolases"/>
    <property type="match status" value="1"/>
</dbReference>
<dbReference type="eggNOG" id="KOG1434">
    <property type="taxonomic scope" value="Eukaryota"/>
</dbReference>
<dbReference type="InterPro" id="IPR052093">
    <property type="entry name" value="HR_Repair_Mediator"/>
</dbReference>
<proteinExistence type="predicted"/>
<dbReference type="Gramene" id="OPUNC05G09200.1">
    <property type="protein sequence ID" value="OPUNC05G09200.1"/>
    <property type="gene ID" value="OPUNC05G09200"/>
</dbReference>
<evidence type="ECO:0000313" key="9">
    <source>
        <dbReference type="EnsemblPlants" id="OPUNC05G09200.1"/>
    </source>
</evidence>
<protein>
    <recommendedName>
        <fullName evidence="8">Rad51-like C-terminal domain-containing protein</fullName>
    </recommendedName>
</protein>
<dbReference type="GO" id="GO:0000400">
    <property type="term" value="F:four-way junction DNA binding"/>
    <property type="evidence" value="ECO:0007669"/>
    <property type="project" value="TreeGrafter"/>
</dbReference>
<accession>A0A0E0L0Q9</accession>
<keyword evidence="2" id="KW-0547">Nucleotide-binding</keyword>
<evidence type="ECO:0000313" key="10">
    <source>
        <dbReference type="Proteomes" id="UP000026962"/>
    </source>
</evidence>
<sequence>MFDQDDSSARSVPERQQQQQPHSLHLCLYAHLSIEIQEAEEILKVAVCANRSKGVDGPRTSIVHKGAQNAWDMLSDEQSRRHINTGSADLNNILGGGIHCKDVTEIDGDCPNQQSQESVKLNWITFVSIQLAINVQIPVEYGGLCGKAVYIDTEGSFMVERVYQIAEGCISDILEYFPHCHDKAPAGQEKLEYFRICCYTEQIAVINYPENFLEEHKDAPCYDGSEHVQEVEVEKKAVGLSTDQQDAGNETTKMTYSIDCDSVECTLALVLPPGGVRQV</sequence>
<evidence type="ECO:0000256" key="5">
    <source>
        <dbReference type="ARBA" id="ARBA00023204"/>
    </source>
</evidence>
<feature type="domain" description="Rad51-like C-terminal" evidence="8">
    <location>
        <begin position="82"/>
        <end position="167"/>
    </location>
</feature>
<evidence type="ECO:0000256" key="1">
    <source>
        <dbReference type="ARBA" id="ARBA00004123"/>
    </source>
</evidence>
<dbReference type="PANTHER" id="PTHR46239:SF1">
    <property type="entry name" value="DNA REPAIR PROTEIN RAD51 HOMOLOG 3"/>
    <property type="match status" value="1"/>
</dbReference>
<dbReference type="GO" id="GO:0005657">
    <property type="term" value="C:replication fork"/>
    <property type="evidence" value="ECO:0007669"/>
    <property type="project" value="TreeGrafter"/>
</dbReference>
<dbReference type="AlphaFoldDB" id="A0A0E0L0Q9"/>
<keyword evidence="10" id="KW-1185">Reference proteome</keyword>
<dbReference type="STRING" id="4537.A0A0E0L0Q9"/>
<dbReference type="PANTHER" id="PTHR46239">
    <property type="entry name" value="DNA REPAIR PROTEIN RAD51 HOMOLOG 3 RAD51C"/>
    <property type="match status" value="1"/>
</dbReference>
<dbReference type="HOGENOM" id="CLU_998845_0_0_1"/>
<reference evidence="9" key="1">
    <citation type="submission" date="2015-04" db="UniProtKB">
        <authorList>
            <consortium name="EnsemblPlants"/>
        </authorList>
    </citation>
    <scope>IDENTIFICATION</scope>
</reference>
<name>A0A0E0L0Q9_ORYPU</name>
<dbReference type="InterPro" id="IPR027417">
    <property type="entry name" value="P-loop_NTPase"/>
</dbReference>
<evidence type="ECO:0000256" key="6">
    <source>
        <dbReference type="ARBA" id="ARBA00023242"/>
    </source>
</evidence>
<dbReference type="InterPro" id="IPR013632">
    <property type="entry name" value="Rad51_C"/>
</dbReference>
<evidence type="ECO:0000256" key="7">
    <source>
        <dbReference type="SAM" id="MobiDB-lite"/>
    </source>
</evidence>
<keyword evidence="4" id="KW-0067">ATP-binding</keyword>
<dbReference type="GO" id="GO:0033065">
    <property type="term" value="C:Rad51C-XRCC3 complex"/>
    <property type="evidence" value="ECO:0007669"/>
    <property type="project" value="TreeGrafter"/>
</dbReference>
<dbReference type="GO" id="GO:0000707">
    <property type="term" value="P:meiotic DNA recombinase assembly"/>
    <property type="evidence" value="ECO:0007669"/>
    <property type="project" value="TreeGrafter"/>
</dbReference>
<evidence type="ECO:0000256" key="2">
    <source>
        <dbReference type="ARBA" id="ARBA00022741"/>
    </source>
</evidence>
<keyword evidence="5" id="KW-0234">DNA repair</keyword>
<dbReference type="GO" id="GO:0005524">
    <property type="term" value="F:ATP binding"/>
    <property type="evidence" value="ECO:0007669"/>
    <property type="project" value="UniProtKB-KW"/>
</dbReference>
<evidence type="ECO:0000256" key="3">
    <source>
        <dbReference type="ARBA" id="ARBA00022763"/>
    </source>
</evidence>
<keyword evidence="3" id="KW-0227">DNA damage</keyword>
<evidence type="ECO:0000256" key="4">
    <source>
        <dbReference type="ARBA" id="ARBA00022840"/>
    </source>
</evidence>
<organism evidence="9">
    <name type="scientific">Oryza punctata</name>
    <name type="common">Red rice</name>
    <dbReference type="NCBI Taxonomy" id="4537"/>
    <lineage>
        <taxon>Eukaryota</taxon>
        <taxon>Viridiplantae</taxon>
        <taxon>Streptophyta</taxon>
        <taxon>Embryophyta</taxon>
        <taxon>Tracheophyta</taxon>
        <taxon>Spermatophyta</taxon>
        <taxon>Magnoliopsida</taxon>
        <taxon>Liliopsida</taxon>
        <taxon>Poales</taxon>
        <taxon>Poaceae</taxon>
        <taxon>BOP clade</taxon>
        <taxon>Oryzoideae</taxon>
        <taxon>Oryzeae</taxon>
        <taxon>Oryzinae</taxon>
        <taxon>Oryza</taxon>
    </lineage>
</organism>
<evidence type="ECO:0000259" key="8">
    <source>
        <dbReference type="Pfam" id="PF08423"/>
    </source>
</evidence>
<keyword evidence="6" id="KW-0539">Nucleus</keyword>
<dbReference type="EnsemblPlants" id="OPUNC05G09200.1">
    <property type="protein sequence ID" value="OPUNC05G09200.1"/>
    <property type="gene ID" value="OPUNC05G09200"/>
</dbReference>
<dbReference type="Proteomes" id="UP000026962">
    <property type="component" value="Chromosome 5"/>
</dbReference>
<dbReference type="OMA" id="HIVRREC"/>
<feature type="region of interest" description="Disordered" evidence="7">
    <location>
        <begin position="1"/>
        <end position="20"/>
    </location>
</feature>